<dbReference type="SUPFAM" id="SSF103515">
    <property type="entry name" value="Autotransporter"/>
    <property type="match status" value="1"/>
</dbReference>
<evidence type="ECO:0000313" key="3">
    <source>
        <dbReference type="EMBL" id="OUI79587.1"/>
    </source>
</evidence>
<dbReference type="InterPro" id="IPR005546">
    <property type="entry name" value="Autotransporte_beta"/>
</dbReference>
<keyword evidence="1" id="KW-0732">Signal</keyword>
<dbReference type="InterPro" id="IPR006315">
    <property type="entry name" value="OM_autotransptr_brl_dom"/>
</dbReference>
<dbReference type="Pfam" id="PF12951">
    <property type="entry name" value="PATR"/>
    <property type="match status" value="6"/>
</dbReference>
<dbReference type="RefSeq" id="WP_086553223.1">
    <property type="nucleotide sequence ID" value="NZ_JOMO01000071.1"/>
</dbReference>
<feature type="domain" description="Autotransporter" evidence="2">
    <location>
        <begin position="1139"/>
        <end position="1420"/>
    </location>
</feature>
<comment type="caution">
    <text evidence="3">The sequence shown here is derived from an EMBL/GenBank/DDBJ whole genome shotgun (WGS) entry which is preliminary data.</text>
</comment>
<dbReference type="PROSITE" id="PS51208">
    <property type="entry name" value="AUTOTRANSPORTER"/>
    <property type="match status" value="1"/>
</dbReference>
<dbReference type="NCBIfam" id="TIGR02601">
    <property type="entry name" value="autotrns_rpt"/>
    <property type="match status" value="2"/>
</dbReference>
<dbReference type="InterPro" id="IPR011050">
    <property type="entry name" value="Pectin_lyase_fold/virulence"/>
</dbReference>
<feature type="non-terminal residue" evidence="3">
    <location>
        <position position="1"/>
    </location>
</feature>
<dbReference type="Pfam" id="PF03797">
    <property type="entry name" value="Autotransporter"/>
    <property type="match status" value="1"/>
</dbReference>
<dbReference type="Gene3D" id="2.160.20.20">
    <property type="match status" value="2"/>
</dbReference>
<reference evidence="3 4" key="1">
    <citation type="submission" date="2014-06" db="EMBL/GenBank/DDBJ databases">
        <authorList>
            <person name="Ju J."/>
            <person name="Zhang J."/>
        </authorList>
    </citation>
    <scope>NUCLEOTIDE SEQUENCE [LARGE SCALE GENOMIC DNA]</scope>
    <source>
        <strain evidence="3">DmW_045</strain>
    </source>
</reference>
<proteinExistence type="predicted"/>
<dbReference type="GO" id="GO:0019867">
    <property type="term" value="C:outer membrane"/>
    <property type="evidence" value="ECO:0007669"/>
    <property type="project" value="InterPro"/>
</dbReference>
<dbReference type="Gene3D" id="2.40.128.130">
    <property type="entry name" value="Autotransporter beta-domain"/>
    <property type="match status" value="1"/>
</dbReference>
<dbReference type="InterPro" id="IPR036709">
    <property type="entry name" value="Autotransporte_beta_dom_sf"/>
</dbReference>
<evidence type="ECO:0000259" key="2">
    <source>
        <dbReference type="PROSITE" id="PS51208"/>
    </source>
</evidence>
<dbReference type="InterPro" id="IPR012332">
    <property type="entry name" value="Autotransporter_pectin_lyase_C"/>
</dbReference>
<evidence type="ECO:0000256" key="1">
    <source>
        <dbReference type="ARBA" id="ARBA00022729"/>
    </source>
</evidence>
<organism evidence="3 4">
    <name type="scientific">Acetobacter orientalis</name>
    <dbReference type="NCBI Taxonomy" id="146474"/>
    <lineage>
        <taxon>Bacteria</taxon>
        <taxon>Pseudomonadati</taxon>
        <taxon>Pseudomonadota</taxon>
        <taxon>Alphaproteobacteria</taxon>
        <taxon>Acetobacterales</taxon>
        <taxon>Acetobacteraceae</taxon>
        <taxon>Acetobacter</taxon>
    </lineage>
</organism>
<accession>A0A251ZY48</accession>
<name>A0A251ZY48_9PROT</name>
<dbReference type="SMART" id="SM00869">
    <property type="entry name" value="Autotransporter"/>
    <property type="match status" value="1"/>
</dbReference>
<protein>
    <recommendedName>
        <fullName evidence="2">Autotransporter domain-containing protein</fullName>
    </recommendedName>
</protein>
<dbReference type="SUPFAM" id="SSF51126">
    <property type="entry name" value="Pectin lyase-like"/>
    <property type="match status" value="2"/>
</dbReference>
<dbReference type="NCBIfam" id="TIGR01414">
    <property type="entry name" value="autotrans_barl"/>
    <property type="match status" value="1"/>
</dbReference>
<dbReference type="InterPro" id="IPR013425">
    <property type="entry name" value="Autotrns_rpt"/>
</dbReference>
<dbReference type="Proteomes" id="UP000194639">
    <property type="component" value="Unassembled WGS sequence"/>
</dbReference>
<sequence length="1420" mass="142123">ATSSGVHDNGVFDVSGSSSTTPSIAALEGAGSVVLGANTLTLTNANSSFGNIFSGVASGTGGLTVAGGTETLSGANTYTGVTTVAQGASLNLPGSIAGDLTTAGTTSIAGGSVGGSTSNSGILTASNATLHDLSNTAGTATLTDSTANTLANAANATLNVVRGQIAGTTTNNGTFTSQNATLHDVSNTGGTATLTSTTAGALTNADGATLSMSGGSASSATNAGTMSLSGGNTVSGDVTNTAGQLTLDGATVGGTLAAQGGNFTVGANAATAGSLSGTANGMLDGTLNLSNAADTYSGILSGAGGLSVNGGSEVLSGDNTYTGATTIATDGTLQLGDGGTSGSISSSTAVHNDGQLIVKHSNDLTIAQAMDGSGSFTQAGTGTTVLTGANSYSGTTTVSAGTLQVDGNQSGATGATEVASGASLAGIGTLGGNVTLADGATLTPGGINHAVGTLTVNGNLSLGKNSIQNWDLGQVNIAGGQYNDFVDVKGNLTLGGTLNVTAVTDGPDVKNGLLDAGVYRLYAYDGKLSGALDEKLGDIPQGDNVSLGLQTSIAHQVNLVVSDGTLIYWDGGNSANHGTDGASGNGEVNGGDGVWTTLNGVGDGNWTNYNGTRNAPWDPGGFAIFNATAGTVTVSDTNKAGNVANVTIKGMQFANSDGNMYVVTGDDVYATTNTTTIRVGDGTNEGSTITADLDTVINDSQVSGGTSLVKSDAGTLLITKDQTYVGDTTISGGTLQLGNGGTEGRIDSSAAIHNDGALVIDHSDTVTLTQQIDGLGSLTQQGKGTTVLGNTNSYAGGTNIIDGTLQGSASSFGGGAIVNEGTLVLNQDKDGSLDNPLSGKGNFIKNGNALVAINHDDSQFEGKTTVSAGTLNVNGSLENSQISVAEGATLSGLGTVGATHIAQGGILAPGNADTVGALTIKGDLNMQAGSVLSGTGTGTLTGTTFTANGATYAQLLGDVVRVAGAANIDGASVSFNVAQGSVLKANQAYTVLSAAGGINGKYLDLLTNITKNYLFLTPQLFYTADDVDLLLINNGLNISELGGSGNQRQVEQGLSGMSVENPIIKAISQLDKQDGLQAINALSGEGHASVATAMTEDAFFARDAMNERLETAECDGGYNRGTQSTASLHNKVFEKNNRCYTDRFTLWGQSYGSLGENYGDGNAATMHHTTAGFMVGADTAVHDRWRVGGLLGYGSSTFNVGTGRNSHGNSNNVLLGGYAGTHWGKLNLRMGASYAWNMQQVNRTVAFKGYQGGRLNSSYLGGTAQAFGEVGYKIRHNGTVIEPFAQVAYVNTHTNKYHETGGIEALNGRAMDMGVTFSSFGVRAASTFKVGNLVMTPQALLGYRHAFGHLAPTVRQTFASEGNGPMMSISGTPLAADSAVLNAGFTIQATDRIDFGLSYIGQYAVQALDNGARAHVKITF</sequence>
<dbReference type="EMBL" id="JOMO01000071">
    <property type="protein sequence ID" value="OUI79587.1"/>
    <property type="molecule type" value="Genomic_DNA"/>
</dbReference>
<evidence type="ECO:0000313" key="4">
    <source>
        <dbReference type="Proteomes" id="UP000194639"/>
    </source>
</evidence>
<gene>
    <name evidence="3" type="ORF">HK12_13610</name>
</gene>